<accession>A0A819IWQ9</accession>
<dbReference type="EMBL" id="CAJNOH010000001">
    <property type="protein sequence ID" value="CAF0723172.1"/>
    <property type="molecule type" value="Genomic_DNA"/>
</dbReference>
<dbReference type="OrthoDB" id="10012432at2759"/>
<dbReference type="EMBL" id="CAJNOL010000045">
    <property type="protein sequence ID" value="CAF0783333.1"/>
    <property type="molecule type" value="Genomic_DNA"/>
</dbReference>
<dbReference type="EMBL" id="CAJOBD010003023">
    <property type="protein sequence ID" value="CAF3923846.1"/>
    <property type="molecule type" value="Genomic_DNA"/>
</dbReference>
<protein>
    <submittedName>
        <fullName evidence="9">Uncharacterized protein</fullName>
    </submittedName>
</protein>
<proteinExistence type="predicted"/>
<reference evidence="9" key="1">
    <citation type="submission" date="2021-02" db="EMBL/GenBank/DDBJ databases">
        <authorList>
            <person name="Nowell W R."/>
        </authorList>
    </citation>
    <scope>NUCLEOTIDE SEQUENCE</scope>
</reference>
<dbReference type="Proteomes" id="UP000663854">
    <property type="component" value="Unassembled WGS sequence"/>
</dbReference>
<comment type="caution">
    <text evidence="9">The sequence shown here is derived from an EMBL/GenBank/DDBJ whole genome shotgun (WGS) entry which is preliminary data.</text>
</comment>
<evidence type="ECO:0000313" key="8">
    <source>
        <dbReference type="EMBL" id="CAF3877760.1"/>
    </source>
</evidence>
<gene>
    <name evidence="7" type="ORF">FNK824_LOCUS10861</name>
    <name evidence="9" type="ORF">JBS370_LOCUS22075</name>
    <name evidence="2" type="ORF">JXQ802_LOCUS3276</name>
    <name evidence="3" type="ORF">JXQ802_LOCUS3341</name>
    <name evidence="8" type="ORF">OTI717_LOCUS22587</name>
    <name evidence="1" type="ORF">PYM288_LOCUS384</name>
    <name evidence="4" type="ORF">RFH988_LOCUS3132</name>
    <name evidence="5" type="ORF">SEV965_LOCUS4632</name>
    <name evidence="6" type="ORF">ZHD862_LOCUS11508</name>
</gene>
<evidence type="ECO:0000313" key="1">
    <source>
        <dbReference type="EMBL" id="CAF0723172.1"/>
    </source>
</evidence>
<evidence type="ECO:0000313" key="3">
    <source>
        <dbReference type="EMBL" id="CAF0783333.1"/>
    </source>
</evidence>
<evidence type="ECO:0000313" key="10">
    <source>
        <dbReference type="Proteomes" id="UP000663836"/>
    </source>
</evidence>
<sequence>MASNDDKNERKIFKFTFPTQLTISMSSENDDNDQTNFISHLRTVIILAARKSSSSDIDIDAVDKIVETTIDFVKNILEQMANENNLSSFSSVDLLNTIRLNPHLIPSRNLYFSIMETINHL</sequence>
<dbReference type="Proteomes" id="UP000663870">
    <property type="component" value="Unassembled WGS sequence"/>
</dbReference>
<dbReference type="EMBL" id="CAJNOT010000435">
    <property type="protein sequence ID" value="CAF0981144.1"/>
    <property type="molecule type" value="Genomic_DNA"/>
</dbReference>
<keyword evidence="11" id="KW-1185">Reference proteome</keyword>
<dbReference type="EMBL" id="CAJOAX010003877">
    <property type="protein sequence ID" value="CAF3877760.1"/>
    <property type="molecule type" value="Genomic_DNA"/>
</dbReference>
<evidence type="ECO:0000313" key="6">
    <source>
        <dbReference type="EMBL" id="CAF0981144.1"/>
    </source>
</evidence>
<evidence type="ECO:0000313" key="11">
    <source>
        <dbReference type="Proteomes" id="UP000663870"/>
    </source>
</evidence>
<dbReference type="EMBL" id="CAJNOL010000044">
    <property type="protein sequence ID" value="CAF0781995.1"/>
    <property type="molecule type" value="Genomic_DNA"/>
</dbReference>
<dbReference type="Proteomes" id="UP000663823">
    <property type="component" value="Unassembled WGS sequence"/>
</dbReference>
<evidence type="ECO:0000313" key="4">
    <source>
        <dbReference type="EMBL" id="CAF0785360.1"/>
    </source>
</evidence>
<dbReference type="EMBL" id="CAJNOU010000135">
    <property type="protein sequence ID" value="CAF0881244.1"/>
    <property type="molecule type" value="Genomic_DNA"/>
</dbReference>
<dbReference type="Proteomes" id="UP000663836">
    <property type="component" value="Unassembled WGS sequence"/>
</dbReference>
<evidence type="ECO:0000313" key="7">
    <source>
        <dbReference type="EMBL" id="CAF3727242.1"/>
    </source>
</evidence>
<dbReference type="EMBL" id="CAJNOO010000072">
    <property type="protein sequence ID" value="CAF0785360.1"/>
    <property type="molecule type" value="Genomic_DNA"/>
</dbReference>
<evidence type="ECO:0000313" key="5">
    <source>
        <dbReference type="EMBL" id="CAF0881244.1"/>
    </source>
</evidence>
<dbReference type="Proteomes" id="UP000663864">
    <property type="component" value="Unassembled WGS sequence"/>
</dbReference>
<evidence type="ECO:0000313" key="9">
    <source>
        <dbReference type="EMBL" id="CAF3923846.1"/>
    </source>
</evidence>
<dbReference type="Proteomes" id="UP000663889">
    <property type="component" value="Unassembled WGS sequence"/>
</dbReference>
<dbReference type="Proteomes" id="UP000663874">
    <property type="component" value="Unassembled WGS sequence"/>
</dbReference>
<name>A0A819IWQ9_9BILA</name>
<evidence type="ECO:0000313" key="2">
    <source>
        <dbReference type="EMBL" id="CAF0781995.1"/>
    </source>
</evidence>
<organism evidence="9 10">
    <name type="scientific">Rotaria sordida</name>
    <dbReference type="NCBI Taxonomy" id="392033"/>
    <lineage>
        <taxon>Eukaryota</taxon>
        <taxon>Metazoa</taxon>
        <taxon>Spiralia</taxon>
        <taxon>Gnathifera</taxon>
        <taxon>Rotifera</taxon>
        <taxon>Eurotatoria</taxon>
        <taxon>Bdelloidea</taxon>
        <taxon>Philodinida</taxon>
        <taxon>Philodinidae</taxon>
        <taxon>Rotaria</taxon>
    </lineage>
</organism>
<dbReference type="EMBL" id="CAJOBE010001248">
    <property type="protein sequence ID" value="CAF3727242.1"/>
    <property type="molecule type" value="Genomic_DNA"/>
</dbReference>
<dbReference type="AlphaFoldDB" id="A0A819IWQ9"/>
<dbReference type="Proteomes" id="UP000663882">
    <property type="component" value="Unassembled WGS sequence"/>
</dbReference>